<accession>A0ABU9TNM7</accession>
<evidence type="ECO:0000313" key="1">
    <source>
        <dbReference type="EMBL" id="MEM5535322.1"/>
    </source>
</evidence>
<dbReference type="EMBL" id="JBBMRA010000001">
    <property type="protein sequence ID" value="MEM5535322.1"/>
    <property type="molecule type" value="Genomic_DNA"/>
</dbReference>
<gene>
    <name evidence="1" type="ORF">WNY58_02845</name>
</gene>
<protein>
    <submittedName>
        <fullName evidence="1">Uncharacterized protein</fullName>
    </submittedName>
</protein>
<name>A0ABU9TNM7_9GAMM</name>
<sequence length="68" mass="7819">MDKSFVLERINVFAGQPIDPASDLEVKQLLRNKFNIALPQRRTLNESLEAVASDHDVIDLIIQYRQQP</sequence>
<evidence type="ECO:0000313" key="2">
    <source>
        <dbReference type="Proteomes" id="UP001449225"/>
    </source>
</evidence>
<dbReference type="Gene3D" id="1.20.1060.10">
    <property type="entry name" value="Taq DNA Polymerase, Chain T, domain 4"/>
    <property type="match status" value="1"/>
</dbReference>
<keyword evidence="2" id="KW-1185">Reference proteome</keyword>
<organism evidence="1 2">
    <name type="scientific">Neptuniibacter pectenicola</name>
    <dbReference type="NCBI Taxonomy" id="1806669"/>
    <lineage>
        <taxon>Bacteria</taxon>
        <taxon>Pseudomonadati</taxon>
        <taxon>Pseudomonadota</taxon>
        <taxon>Gammaproteobacteria</taxon>
        <taxon>Oceanospirillales</taxon>
        <taxon>Oceanospirillaceae</taxon>
        <taxon>Neptuniibacter</taxon>
    </lineage>
</organism>
<comment type="caution">
    <text evidence="1">The sequence shown here is derived from an EMBL/GenBank/DDBJ whole genome shotgun (WGS) entry which is preliminary data.</text>
</comment>
<dbReference type="Proteomes" id="UP001449225">
    <property type="component" value="Unassembled WGS sequence"/>
</dbReference>
<reference evidence="1 2" key="1">
    <citation type="submission" date="2024-03" db="EMBL/GenBank/DDBJ databases">
        <title>Community enrichment and isolation of bacterial strains for fucoidan degradation.</title>
        <authorList>
            <person name="Sichert A."/>
        </authorList>
    </citation>
    <scope>NUCLEOTIDE SEQUENCE [LARGE SCALE GENOMIC DNA]</scope>
    <source>
        <strain evidence="1 2">AS76</strain>
    </source>
</reference>
<dbReference type="RefSeq" id="WP_231902143.1">
    <property type="nucleotide sequence ID" value="NZ_CAXBCE010000023.1"/>
</dbReference>
<proteinExistence type="predicted"/>